<dbReference type="STRING" id="490629.SAMN05216266_114203"/>
<dbReference type="EMBL" id="FOKG01000014">
    <property type="protein sequence ID" value="SFB50560.1"/>
    <property type="molecule type" value="Genomic_DNA"/>
</dbReference>
<evidence type="ECO:0000313" key="2">
    <source>
        <dbReference type="EMBL" id="SFB50560.1"/>
    </source>
</evidence>
<feature type="transmembrane region" description="Helical" evidence="1">
    <location>
        <begin position="335"/>
        <end position="357"/>
    </location>
</feature>
<evidence type="ECO:0000256" key="1">
    <source>
        <dbReference type="SAM" id="Phobius"/>
    </source>
</evidence>
<gene>
    <name evidence="2" type="ORF">SAMN05216266_114203</name>
</gene>
<keyword evidence="1" id="KW-0812">Transmembrane</keyword>
<protein>
    <submittedName>
        <fullName evidence="2">Uncharacterized protein</fullName>
    </submittedName>
</protein>
<sequence length="443" mass="48494">MDQAGDNTGDAVIEGRSAALAIVSALVLVVAGSGPAFAGERALPPKLDVAAAIQALEREQIHRAPGAIATYDEELIRAELTPDVRVLVSPYSGEIDAAGNYATHDEHSEQVTRPLRKWAEESGVTLVHVEGLSVRSRKGMAVPDTGEELRQFLGHLDVTDALWTMLRYIKDGTEPDENVAAIDPVVEPTRQQVDELAVRLERERVHNAADRADPIDLPLALIEEKTGFTLRVAALPAVPRGEPLVDYAPALAERFPHDVVLVAHGPWLEVAGPQQIALSAARDYAYGRYQRATLRLGIVMRDRIGTVLLRAEELLENRAFSRPQPKPLRQVIMDIAPWVLLGSTLLIGGASLLRWGVRRVELARTERADVRDASAETYADIARLGDLLLRSEGDAAAAERHSTAVTLFEQARTAEAMAEVRKVVHEGLEWQRNTDRSERKGTP</sequence>
<evidence type="ECO:0000313" key="3">
    <source>
        <dbReference type="Proteomes" id="UP000243799"/>
    </source>
</evidence>
<reference evidence="3" key="1">
    <citation type="submission" date="2016-10" db="EMBL/GenBank/DDBJ databases">
        <authorList>
            <person name="Varghese N."/>
            <person name="Submissions S."/>
        </authorList>
    </citation>
    <scope>NUCLEOTIDE SEQUENCE [LARGE SCALE GENOMIC DNA]</scope>
    <source>
        <strain evidence="3">CGMCC 4.3568</strain>
    </source>
</reference>
<accession>A0A1I1BQ33</accession>
<keyword evidence="1" id="KW-1133">Transmembrane helix</keyword>
<keyword evidence="1" id="KW-0472">Membrane</keyword>
<keyword evidence="3" id="KW-1185">Reference proteome</keyword>
<proteinExistence type="predicted"/>
<dbReference type="Proteomes" id="UP000243799">
    <property type="component" value="Unassembled WGS sequence"/>
</dbReference>
<dbReference type="AlphaFoldDB" id="A0A1I1BQ33"/>
<name>A0A1I1BQ33_9PSEU</name>
<organism evidence="2 3">
    <name type="scientific">Amycolatopsis marina</name>
    <dbReference type="NCBI Taxonomy" id="490629"/>
    <lineage>
        <taxon>Bacteria</taxon>
        <taxon>Bacillati</taxon>
        <taxon>Actinomycetota</taxon>
        <taxon>Actinomycetes</taxon>
        <taxon>Pseudonocardiales</taxon>
        <taxon>Pseudonocardiaceae</taxon>
        <taxon>Amycolatopsis</taxon>
    </lineage>
</organism>